<dbReference type="Proteomes" id="UP001331761">
    <property type="component" value="Unassembled WGS sequence"/>
</dbReference>
<evidence type="ECO:0000256" key="1">
    <source>
        <dbReference type="ARBA" id="ARBA00022900"/>
    </source>
</evidence>
<dbReference type="Gene3D" id="2.10.25.10">
    <property type="entry name" value="Laminin"/>
    <property type="match status" value="1"/>
</dbReference>
<dbReference type="CDD" id="cd19941">
    <property type="entry name" value="TIL"/>
    <property type="match status" value="1"/>
</dbReference>
<keyword evidence="2" id="KW-0812">Transmembrane</keyword>
<organism evidence="4 5">
    <name type="scientific">Trichostrongylus colubriformis</name>
    <name type="common">Black scour worm</name>
    <dbReference type="NCBI Taxonomy" id="6319"/>
    <lineage>
        <taxon>Eukaryota</taxon>
        <taxon>Metazoa</taxon>
        <taxon>Ecdysozoa</taxon>
        <taxon>Nematoda</taxon>
        <taxon>Chromadorea</taxon>
        <taxon>Rhabditida</taxon>
        <taxon>Rhabditina</taxon>
        <taxon>Rhabditomorpha</taxon>
        <taxon>Strongyloidea</taxon>
        <taxon>Trichostrongylidae</taxon>
        <taxon>Trichostrongylus</taxon>
    </lineage>
</organism>
<evidence type="ECO:0000256" key="2">
    <source>
        <dbReference type="SAM" id="Phobius"/>
    </source>
</evidence>
<feature type="transmembrane region" description="Helical" evidence="2">
    <location>
        <begin position="16"/>
        <end position="40"/>
    </location>
</feature>
<keyword evidence="1" id="KW-0646">Protease inhibitor</keyword>
<dbReference type="SUPFAM" id="SSF57567">
    <property type="entry name" value="Serine protease inhibitors"/>
    <property type="match status" value="1"/>
</dbReference>
<keyword evidence="1" id="KW-0722">Serine protease inhibitor</keyword>
<reference evidence="4 5" key="1">
    <citation type="submission" date="2019-10" db="EMBL/GenBank/DDBJ databases">
        <title>Assembly and Annotation for the nematode Trichostrongylus colubriformis.</title>
        <authorList>
            <person name="Martin J."/>
        </authorList>
    </citation>
    <scope>NUCLEOTIDE SEQUENCE [LARGE SCALE GENOMIC DNA]</scope>
    <source>
        <strain evidence="4">G859</strain>
        <tissue evidence="4">Whole worm</tissue>
    </source>
</reference>
<evidence type="ECO:0000313" key="5">
    <source>
        <dbReference type="Proteomes" id="UP001331761"/>
    </source>
</evidence>
<keyword evidence="2" id="KW-1133">Transmembrane helix</keyword>
<dbReference type="InterPro" id="IPR036084">
    <property type="entry name" value="Ser_inhib-like_sf"/>
</dbReference>
<keyword evidence="5" id="KW-1185">Reference proteome</keyword>
<feature type="domain" description="TIL" evidence="3">
    <location>
        <begin position="72"/>
        <end position="119"/>
    </location>
</feature>
<comment type="caution">
    <text evidence="4">The sequence shown here is derived from an EMBL/GenBank/DDBJ whole genome shotgun (WGS) entry which is preliminary data.</text>
</comment>
<dbReference type="InterPro" id="IPR002919">
    <property type="entry name" value="TIL_dom"/>
</dbReference>
<proteinExistence type="predicted"/>
<name>A0AAN8G2C3_TRICO</name>
<gene>
    <name evidence="4" type="ORF">GCK32_019003</name>
</gene>
<keyword evidence="2" id="KW-0472">Membrane</keyword>
<dbReference type="AlphaFoldDB" id="A0AAN8G2C3"/>
<dbReference type="Pfam" id="PF01826">
    <property type="entry name" value="TIL"/>
    <property type="match status" value="1"/>
</dbReference>
<dbReference type="EMBL" id="WIXE01013329">
    <property type="protein sequence ID" value="KAK5975188.1"/>
    <property type="molecule type" value="Genomic_DNA"/>
</dbReference>
<feature type="transmembrane region" description="Helical" evidence="2">
    <location>
        <begin position="52"/>
        <end position="69"/>
    </location>
</feature>
<evidence type="ECO:0000313" key="4">
    <source>
        <dbReference type="EMBL" id="KAK5975188.1"/>
    </source>
</evidence>
<protein>
    <recommendedName>
        <fullName evidence="3">TIL domain-containing protein</fullName>
    </recommendedName>
</protein>
<evidence type="ECO:0000259" key="3">
    <source>
        <dbReference type="Pfam" id="PF01826"/>
    </source>
</evidence>
<sequence>MLLLCVCQATDNDKRLLIVLVLVVSMNHSAGVVALFYFGVTSWKRRSREMQRTVFILMLIGIGVTLINGEECPENEKYYSCMPVNNLCNLHVNMKIPCVTGCFCKEGYKLNADDKCMPVGPNCK</sequence>
<accession>A0AAN8G2C3</accession>
<dbReference type="GO" id="GO:0004867">
    <property type="term" value="F:serine-type endopeptidase inhibitor activity"/>
    <property type="evidence" value="ECO:0007669"/>
    <property type="project" value="UniProtKB-KW"/>
</dbReference>